<reference evidence="1 2" key="1">
    <citation type="journal article" date="2011" name="J. Bacteriol.">
        <title>Draft genome of the psychrotolerant acidophile Acidithiobacillus ferrivorans SS3.</title>
        <authorList>
            <person name="Liljeqvist M."/>
            <person name="Valdes J."/>
            <person name="Holmes D.S."/>
            <person name="Dopson M."/>
        </authorList>
    </citation>
    <scope>NUCLEOTIDE SEQUENCE [LARGE SCALE GENOMIC DNA]</scope>
    <source>
        <strain evidence="1 2">SS3</strain>
    </source>
</reference>
<dbReference type="HOGENOM" id="CLU_3245796_0_0_6"/>
<name>G0JLT6_9PROT</name>
<accession>G0JLT6</accession>
<gene>
    <name evidence="1" type="ORF">Acife_3186</name>
</gene>
<dbReference type="AlphaFoldDB" id="G0JLT6"/>
<proteinExistence type="predicted"/>
<protein>
    <submittedName>
        <fullName evidence="1">Uncharacterized protein</fullName>
    </submittedName>
</protein>
<dbReference type="Proteomes" id="UP000009220">
    <property type="component" value="Chromosome"/>
</dbReference>
<dbReference type="EMBL" id="CP002985">
    <property type="protein sequence ID" value="AEM49248.1"/>
    <property type="molecule type" value="Genomic_DNA"/>
</dbReference>
<dbReference type="STRING" id="743299.Acife_3186"/>
<organism evidence="1 2">
    <name type="scientific">Acidithiobacillus ferrivorans SS3</name>
    <dbReference type="NCBI Taxonomy" id="743299"/>
    <lineage>
        <taxon>Bacteria</taxon>
        <taxon>Pseudomonadati</taxon>
        <taxon>Pseudomonadota</taxon>
        <taxon>Acidithiobacillia</taxon>
        <taxon>Acidithiobacillales</taxon>
        <taxon>Acidithiobacillaceae</taxon>
        <taxon>Acidithiobacillus</taxon>
    </lineage>
</organism>
<evidence type="ECO:0000313" key="2">
    <source>
        <dbReference type="Proteomes" id="UP000009220"/>
    </source>
</evidence>
<sequence length="45" mass="4903">MTMPALFAVESGASVKQVQPPVIQGKRQDETILSGMILFCPLTIR</sequence>
<dbReference type="KEGG" id="afi:Acife_3186"/>
<evidence type="ECO:0000313" key="1">
    <source>
        <dbReference type="EMBL" id="AEM49248.1"/>
    </source>
</evidence>